<feature type="chain" id="PRO_5045032276" description="SH3 domain-containing protein" evidence="1">
    <location>
        <begin position="32"/>
        <end position="118"/>
    </location>
</feature>
<dbReference type="EMBL" id="JAKRKC020000001">
    <property type="protein sequence ID" value="MCK2215250.1"/>
    <property type="molecule type" value="Genomic_DNA"/>
</dbReference>
<keyword evidence="3" id="KW-0614">Plasmid</keyword>
<keyword evidence="1" id="KW-0732">Signal</keyword>
<dbReference type="EMBL" id="JAKRKC020000004">
    <property type="protein sequence ID" value="MCK2222022.1"/>
    <property type="molecule type" value="Genomic_DNA"/>
</dbReference>
<reference evidence="3 4" key="1">
    <citation type="submission" date="2022-04" db="EMBL/GenBank/DDBJ databases">
        <title>Genome draft of Actinomadura sp. ATCC 31491.</title>
        <authorList>
            <person name="Shi X."/>
            <person name="Du Y."/>
        </authorList>
    </citation>
    <scope>NUCLEOTIDE SEQUENCE [LARGE SCALE GENOMIC DNA]</scope>
    <source>
        <strain evidence="3 4">ATCC 31491</strain>
        <plasmid evidence="3">unnamed1</plasmid>
    </source>
</reference>
<sequence>MASVKGRRTLVVLICGTLLISAAPAISPAYAHTTTAPCQKVQITGRKVAIRQFPNGAPIRVVRRGTLLQGVCNVVGNENMRYASKCGRAGREWHQVISGRLSNGSKYGYVPTTCAHVV</sequence>
<dbReference type="Proteomes" id="UP001317259">
    <property type="component" value="Unassembled WGS sequence"/>
</dbReference>
<keyword evidence="4" id="KW-1185">Reference proteome</keyword>
<dbReference type="RefSeq" id="WP_242383574.1">
    <property type="nucleotide sequence ID" value="NZ_JAKRKC020000001.1"/>
</dbReference>
<organism evidence="3 4">
    <name type="scientific">Actinomadura luzonensis</name>
    <dbReference type="NCBI Taxonomy" id="2805427"/>
    <lineage>
        <taxon>Bacteria</taxon>
        <taxon>Bacillati</taxon>
        <taxon>Actinomycetota</taxon>
        <taxon>Actinomycetes</taxon>
        <taxon>Streptosporangiales</taxon>
        <taxon>Thermomonosporaceae</taxon>
        <taxon>Actinomadura</taxon>
    </lineage>
</organism>
<proteinExistence type="predicted"/>
<evidence type="ECO:0008006" key="5">
    <source>
        <dbReference type="Google" id="ProtNLM"/>
    </source>
</evidence>
<gene>
    <name evidence="2" type="ORF">MF672_015850</name>
    <name evidence="3" type="ORF">MF672_050685</name>
</gene>
<evidence type="ECO:0000256" key="1">
    <source>
        <dbReference type="SAM" id="SignalP"/>
    </source>
</evidence>
<evidence type="ECO:0000313" key="4">
    <source>
        <dbReference type="Proteomes" id="UP001317259"/>
    </source>
</evidence>
<evidence type="ECO:0000313" key="2">
    <source>
        <dbReference type="EMBL" id="MCK2215250.1"/>
    </source>
</evidence>
<feature type="signal peptide" evidence="1">
    <location>
        <begin position="1"/>
        <end position="31"/>
    </location>
</feature>
<name>A0ABT0GBM8_9ACTN</name>
<comment type="caution">
    <text evidence="3">The sequence shown here is derived from an EMBL/GenBank/DDBJ whole genome shotgun (WGS) entry which is preliminary data.</text>
</comment>
<protein>
    <recommendedName>
        <fullName evidence="5">SH3 domain-containing protein</fullName>
    </recommendedName>
</protein>
<evidence type="ECO:0000313" key="3">
    <source>
        <dbReference type="EMBL" id="MCK2222022.1"/>
    </source>
</evidence>
<geneLocation type="plasmid" evidence="3">
    <name>unnamed1</name>
</geneLocation>
<accession>A0ABT0GBM8</accession>